<name>A0A2W5TLX6_9BACT</name>
<evidence type="ECO:0000313" key="2">
    <source>
        <dbReference type="Proteomes" id="UP000249061"/>
    </source>
</evidence>
<organism evidence="1 2">
    <name type="scientific">Archangium gephyra</name>
    <dbReference type="NCBI Taxonomy" id="48"/>
    <lineage>
        <taxon>Bacteria</taxon>
        <taxon>Pseudomonadati</taxon>
        <taxon>Myxococcota</taxon>
        <taxon>Myxococcia</taxon>
        <taxon>Myxococcales</taxon>
        <taxon>Cystobacterineae</taxon>
        <taxon>Archangiaceae</taxon>
        <taxon>Archangium</taxon>
    </lineage>
</organism>
<accession>A0A2W5TLX6</accession>
<evidence type="ECO:0000313" key="1">
    <source>
        <dbReference type="EMBL" id="PZR12305.1"/>
    </source>
</evidence>
<protein>
    <submittedName>
        <fullName evidence="1">Uncharacterized protein</fullName>
    </submittedName>
</protein>
<proteinExistence type="predicted"/>
<dbReference type="Proteomes" id="UP000249061">
    <property type="component" value="Unassembled WGS sequence"/>
</dbReference>
<reference evidence="1 2" key="1">
    <citation type="submission" date="2017-08" db="EMBL/GenBank/DDBJ databases">
        <title>Infants hospitalized years apart are colonized by the same room-sourced microbial strains.</title>
        <authorList>
            <person name="Brooks B."/>
            <person name="Olm M.R."/>
            <person name="Firek B.A."/>
            <person name="Baker R."/>
            <person name="Thomas B.C."/>
            <person name="Morowitz M.J."/>
            <person name="Banfield J.F."/>
        </authorList>
    </citation>
    <scope>NUCLEOTIDE SEQUENCE [LARGE SCALE GENOMIC DNA]</scope>
    <source>
        <strain evidence="1">S2_003_000_R2_14</strain>
    </source>
</reference>
<dbReference type="EMBL" id="QFQP01000012">
    <property type="protein sequence ID" value="PZR12305.1"/>
    <property type="molecule type" value="Genomic_DNA"/>
</dbReference>
<gene>
    <name evidence="1" type="ORF">DI536_15490</name>
</gene>
<dbReference type="AlphaFoldDB" id="A0A2W5TLX6"/>
<sequence length="76" mass="8838">MIRFFAKALDDLVTYDAPAVWAIHAIDEFEVRTTPGMKVRSRRPRDEIADCFLNGRADAARTIRAMWVKSKWKAKR</sequence>
<comment type="caution">
    <text evidence="1">The sequence shown here is derived from an EMBL/GenBank/DDBJ whole genome shotgun (WGS) entry which is preliminary data.</text>
</comment>